<comment type="pathway">
    <text evidence="2 13">Cofactor biosynthesis; riboflavin biosynthesis; 5-amino-6-(D-ribitylamino)uracil from GTP: step 2/4.</text>
</comment>
<keyword evidence="7 13" id="KW-0479">Metal-binding</keyword>
<gene>
    <name evidence="18" type="primary">ribD</name>
</gene>
<dbReference type="InterPro" id="IPR002125">
    <property type="entry name" value="CMP_dCMP_dom"/>
</dbReference>
<organism evidence="18 19">
    <name type="scientific">Wigglesworthia glossinidia brevipalpis</name>
    <dbReference type="NCBI Taxonomy" id="36870"/>
    <lineage>
        <taxon>Bacteria</taxon>
        <taxon>Pseudomonadati</taxon>
        <taxon>Pseudomonadota</taxon>
        <taxon>Gammaproteobacteria</taxon>
        <taxon>Enterobacterales</taxon>
        <taxon>Erwiniaceae</taxon>
        <taxon>Wigglesworthia</taxon>
    </lineage>
</organism>
<dbReference type="PANTHER" id="PTHR38011">
    <property type="entry name" value="DIHYDROFOLATE REDUCTASE FAMILY PROTEIN (AFU_ORTHOLOGUE AFUA_8G06820)"/>
    <property type="match status" value="1"/>
</dbReference>
<dbReference type="FunFam" id="3.40.140.10:FF:000025">
    <property type="entry name" value="Riboflavin biosynthesis protein RibD"/>
    <property type="match status" value="1"/>
</dbReference>
<feature type="binding site" evidence="15">
    <location>
        <position position="187"/>
    </location>
    <ligand>
        <name>substrate</name>
    </ligand>
</feature>
<dbReference type="STRING" id="36870.gene:10368965"/>
<dbReference type="GO" id="GO:0009231">
    <property type="term" value="P:riboflavin biosynthetic process"/>
    <property type="evidence" value="ECO:0007669"/>
    <property type="project" value="UniProtKB-UniPathway"/>
</dbReference>
<dbReference type="PANTHER" id="PTHR38011:SF7">
    <property type="entry name" value="2,5-DIAMINO-6-RIBOSYLAMINO-4(3H)-PYRIMIDINONE 5'-PHOSPHATE REDUCTASE"/>
    <property type="match status" value="1"/>
</dbReference>
<dbReference type="PROSITE" id="PS51747">
    <property type="entry name" value="CYT_DCMP_DEAMINASES_2"/>
    <property type="match status" value="1"/>
</dbReference>
<feature type="binding site" evidence="15">
    <location>
        <position position="207"/>
    </location>
    <ligand>
        <name>substrate</name>
    </ligand>
</feature>
<dbReference type="InterPro" id="IPR016193">
    <property type="entry name" value="Cytidine_deaminase-like"/>
</dbReference>
<dbReference type="SUPFAM" id="SSF53597">
    <property type="entry name" value="Dihydrofolate reductase-like"/>
    <property type="match status" value="1"/>
</dbReference>
<evidence type="ECO:0000256" key="13">
    <source>
        <dbReference type="PIRNR" id="PIRNR006769"/>
    </source>
</evidence>
<protein>
    <recommendedName>
        <fullName evidence="13">Riboflavin biosynthesis protein RibD</fullName>
    </recommendedName>
    <domain>
        <recommendedName>
            <fullName evidence="13">Diaminohydroxyphosphoribosylaminopyrimidine deaminase</fullName>
            <shortName evidence="13">DRAP deaminase</shortName>
            <ecNumber evidence="13">3.5.4.26</ecNumber>
        </recommendedName>
        <alternativeName>
            <fullName evidence="13">Riboflavin-specific deaminase</fullName>
        </alternativeName>
    </domain>
    <domain>
        <recommendedName>
            <fullName evidence="13">5-amino-6-(5-phosphoribosylamino)uracil reductase</fullName>
            <ecNumber evidence="13">1.1.1.193</ecNumber>
        </recommendedName>
        <alternativeName>
            <fullName evidence="13">HTP reductase</fullName>
        </alternativeName>
    </domain>
</protein>
<evidence type="ECO:0000256" key="15">
    <source>
        <dbReference type="PIRSR" id="PIRSR006769-2"/>
    </source>
</evidence>
<comment type="similarity">
    <text evidence="5 13">In the C-terminal section; belongs to the HTP reductase family.</text>
</comment>
<dbReference type="Pfam" id="PF01872">
    <property type="entry name" value="RibD_C"/>
    <property type="match status" value="1"/>
</dbReference>
<dbReference type="GO" id="GO:0050661">
    <property type="term" value="F:NADP binding"/>
    <property type="evidence" value="ECO:0007669"/>
    <property type="project" value="InterPro"/>
</dbReference>
<evidence type="ECO:0000256" key="5">
    <source>
        <dbReference type="ARBA" id="ARBA00007417"/>
    </source>
</evidence>
<keyword evidence="12" id="KW-0511">Multifunctional enzyme</keyword>
<feature type="binding site" evidence="15">
    <location>
        <position position="157"/>
    </location>
    <ligand>
        <name>NADP(+)</name>
        <dbReference type="ChEBI" id="CHEBI:58349"/>
    </ligand>
</feature>
<accession>Q8D292</accession>
<dbReference type="OrthoDB" id="9800865at2"/>
<feature type="binding site" evidence="15">
    <location>
        <begin position="311"/>
        <end position="317"/>
    </location>
    <ligand>
        <name>NADP(+)</name>
        <dbReference type="ChEBI" id="CHEBI:58349"/>
    </ligand>
</feature>
<evidence type="ECO:0000256" key="11">
    <source>
        <dbReference type="ARBA" id="ARBA00023002"/>
    </source>
</evidence>
<comment type="function">
    <text evidence="1 13">Converts 2,5-diamino-6-(ribosylamino)-4(3h)-pyrimidinone 5'-phosphate into 5-amino-6-(ribosylamino)-2,4(1h,3h)-pyrimidinedione 5'-phosphate.</text>
</comment>
<dbReference type="GO" id="GO:0008703">
    <property type="term" value="F:5-amino-6-(5-phosphoribosylamino)uracil reductase activity"/>
    <property type="evidence" value="ECO:0007669"/>
    <property type="project" value="UniProtKB-EC"/>
</dbReference>
<dbReference type="SUPFAM" id="SSF53927">
    <property type="entry name" value="Cytidine deaminase-like"/>
    <property type="match status" value="1"/>
</dbReference>
<evidence type="ECO:0000256" key="9">
    <source>
        <dbReference type="ARBA" id="ARBA00022833"/>
    </source>
</evidence>
<reference evidence="18 19" key="1">
    <citation type="journal article" date="2002" name="Nat. Genet.">
        <title>Genome sequence of the endocellular obligate symbiont of tsetse flies, Wigglesworthia glossinidia.</title>
        <authorList>
            <person name="Akman L."/>
            <person name="Yamashita A."/>
            <person name="Watanabe H."/>
            <person name="Oshima K."/>
            <person name="Shiba T."/>
            <person name="Hattori M."/>
            <person name="Aksoy S."/>
        </authorList>
    </citation>
    <scope>NUCLEOTIDE SEQUENCE [LARGE SCALE GENOMIC DNA]</scope>
</reference>
<dbReference type="InterPro" id="IPR024072">
    <property type="entry name" value="DHFR-like_dom_sf"/>
</dbReference>
<sequence>MINKEDLTYLNRAFNLAELGKFTTHPNPNVGCVIVLNKSIVGEGYHKIPGSDHAEICALKLAGKYAKGSTVYVTLEPCSHHGKTPSCAQALINAKVKEVIASAVDPNPLVSGKGFSMLKNAGIKVKYNIMSEKSIKLNLGFFKRMKYGIPWITLKLGSSIDGRTATKKGISKWITSVESRKDVQVLRAKSGAILSSAKTVIEDNSKLTVRWNDLPNNVKLKYSLKEERQPIRIIIDNSNKILNSHDIIKHKGIIFLVRSLNDNLTWPRHVKQIICSTCKKFSKTKTIRTDLFKLMILLGKNEINSVLIESGANLSGSFLLSGLLDEIILYQSPKILGEKGLPLFFLHKSFKLNLSPKFVISDVCRIGEDVRFKLHPYIRKFKIN</sequence>
<dbReference type="PIRSF" id="PIRSF006769">
    <property type="entry name" value="RibD"/>
    <property type="match status" value="1"/>
</dbReference>
<dbReference type="AlphaFoldDB" id="Q8D292"/>
<evidence type="ECO:0000256" key="16">
    <source>
        <dbReference type="PIRSR" id="PIRSR006769-3"/>
    </source>
</evidence>
<feature type="binding site" evidence="15">
    <location>
        <position position="309"/>
    </location>
    <ligand>
        <name>substrate</name>
    </ligand>
</feature>
<dbReference type="EC" id="3.5.4.26" evidence="13"/>
<dbReference type="NCBIfam" id="TIGR00227">
    <property type="entry name" value="ribD_Cterm"/>
    <property type="match status" value="1"/>
</dbReference>
<evidence type="ECO:0000256" key="8">
    <source>
        <dbReference type="ARBA" id="ARBA00022801"/>
    </source>
</evidence>
<dbReference type="Gene3D" id="3.40.140.10">
    <property type="entry name" value="Cytidine Deaminase, domain 2"/>
    <property type="match status" value="1"/>
</dbReference>
<feature type="domain" description="CMP/dCMP-type deaminase" evidence="17">
    <location>
        <begin position="4"/>
        <end position="125"/>
    </location>
</feature>
<feature type="binding site" evidence="16">
    <location>
        <position position="87"/>
    </location>
    <ligand>
        <name>Zn(2+)</name>
        <dbReference type="ChEBI" id="CHEBI:29105"/>
        <note>catalytic</note>
    </ligand>
</feature>
<dbReference type="Pfam" id="PF00383">
    <property type="entry name" value="dCMP_cyt_deam_1"/>
    <property type="match status" value="1"/>
</dbReference>
<dbReference type="Gene3D" id="3.40.430.10">
    <property type="entry name" value="Dihydrofolate Reductase, subunit A"/>
    <property type="match status" value="1"/>
</dbReference>
<keyword evidence="19" id="KW-1185">Reference proteome</keyword>
<dbReference type="CDD" id="cd01284">
    <property type="entry name" value="Riboflavin_deaminase-reductase"/>
    <property type="match status" value="1"/>
</dbReference>
<evidence type="ECO:0000313" key="19">
    <source>
        <dbReference type="Proteomes" id="UP000000562"/>
    </source>
</evidence>
<keyword evidence="6 13" id="KW-0686">Riboflavin biosynthesis</keyword>
<proteinExistence type="inferred from homology"/>
<feature type="binding site" evidence="15">
    <location>
        <position position="171"/>
    </location>
    <ligand>
        <name>substrate</name>
    </ligand>
</feature>
<evidence type="ECO:0000256" key="7">
    <source>
        <dbReference type="ARBA" id="ARBA00022723"/>
    </source>
</evidence>
<keyword evidence="10 13" id="KW-0521">NADP</keyword>
<dbReference type="Proteomes" id="UP000000562">
    <property type="component" value="Chromosome"/>
</dbReference>
<dbReference type="GO" id="GO:0008270">
    <property type="term" value="F:zinc ion binding"/>
    <property type="evidence" value="ECO:0007669"/>
    <property type="project" value="InterPro"/>
</dbReference>
<comment type="catalytic activity">
    <reaction evidence="13">
        <text>2,5-diamino-6-hydroxy-4-(5-phosphoribosylamino)-pyrimidine + H2O + H(+) = 5-amino-6-(5-phospho-D-ribosylamino)uracil + NH4(+)</text>
        <dbReference type="Rhea" id="RHEA:21868"/>
        <dbReference type="ChEBI" id="CHEBI:15377"/>
        <dbReference type="ChEBI" id="CHEBI:15378"/>
        <dbReference type="ChEBI" id="CHEBI:28938"/>
        <dbReference type="ChEBI" id="CHEBI:58453"/>
        <dbReference type="ChEBI" id="CHEBI:58614"/>
        <dbReference type="EC" id="3.5.4.26"/>
    </reaction>
</comment>
<keyword evidence="8 13" id="KW-0378">Hydrolase</keyword>
<evidence type="ECO:0000256" key="6">
    <source>
        <dbReference type="ARBA" id="ARBA00022619"/>
    </source>
</evidence>
<dbReference type="InterPro" id="IPR050765">
    <property type="entry name" value="Riboflavin_Biosynth_HTPR"/>
</dbReference>
<feature type="binding site" evidence="16">
    <location>
        <position position="53"/>
    </location>
    <ligand>
        <name>Zn(2+)</name>
        <dbReference type="ChEBI" id="CHEBI:29105"/>
        <note>catalytic</note>
    </ligand>
</feature>
<feature type="binding site" evidence="16">
    <location>
        <position position="78"/>
    </location>
    <ligand>
        <name>Zn(2+)</name>
        <dbReference type="ChEBI" id="CHEBI:29105"/>
        <note>catalytic</note>
    </ligand>
</feature>
<feature type="binding site" evidence="15">
    <location>
        <position position="173"/>
    </location>
    <ligand>
        <name>NADP(+)</name>
        <dbReference type="ChEBI" id="CHEBI:58349"/>
    </ligand>
</feature>
<dbReference type="EC" id="1.1.1.193" evidence="13"/>
<name>Q8D292_WIGBR</name>
<comment type="pathway">
    <text evidence="3 13">Cofactor biosynthesis; riboflavin biosynthesis; 5-amino-6-(D-ribitylamino)uracil from GTP: step 3/4.</text>
</comment>
<feature type="binding site" evidence="15">
    <location>
        <position position="199"/>
    </location>
    <ligand>
        <name>NADP(+)</name>
        <dbReference type="ChEBI" id="CHEBI:58349"/>
    </ligand>
</feature>
<feature type="binding site" evidence="15">
    <location>
        <position position="203"/>
    </location>
    <ligand>
        <name>substrate</name>
    </ligand>
</feature>
<feature type="active site" description="Proton donor" evidence="14">
    <location>
        <position position="55"/>
    </location>
</feature>
<dbReference type="eggNOG" id="COG1985">
    <property type="taxonomic scope" value="Bacteria"/>
</dbReference>
<evidence type="ECO:0000259" key="17">
    <source>
        <dbReference type="PROSITE" id="PS51747"/>
    </source>
</evidence>
<dbReference type="PROSITE" id="PS00903">
    <property type="entry name" value="CYT_DCMP_DEAMINASES_1"/>
    <property type="match status" value="1"/>
</dbReference>
<dbReference type="UniPathway" id="UPA00275">
    <property type="reaction ID" value="UER00401"/>
</dbReference>
<dbReference type="KEGG" id="wbr:ribD"/>
<dbReference type="EMBL" id="BA000021">
    <property type="protein sequence ID" value="BAC24608.1"/>
    <property type="molecule type" value="Genomic_DNA"/>
</dbReference>
<keyword evidence="9 13" id="KW-0862">Zinc</keyword>
<dbReference type="InterPro" id="IPR004794">
    <property type="entry name" value="Eubact_RibD"/>
</dbReference>
<evidence type="ECO:0000256" key="10">
    <source>
        <dbReference type="ARBA" id="ARBA00022857"/>
    </source>
</evidence>
<evidence type="ECO:0000256" key="2">
    <source>
        <dbReference type="ARBA" id="ARBA00004882"/>
    </source>
</evidence>
<dbReference type="InterPro" id="IPR011549">
    <property type="entry name" value="RibD_C"/>
</dbReference>
<dbReference type="InterPro" id="IPR002734">
    <property type="entry name" value="RibDG_C"/>
</dbReference>
<evidence type="ECO:0000256" key="3">
    <source>
        <dbReference type="ARBA" id="ARBA00004910"/>
    </source>
</evidence>
<dbReference type="HOGENOM" id="CLU_036590_1_2_6"/>
<feature type="binding site" evidence="15">
    <location>
        <position position="210"/>
    </location>
    <ligand>
        <name>substrate</name>
    </ligand>
</feature>
<keyword evidence="11 13" id="KW-0560">Oxidoreductase</keyword>
<dbReference type="InterPro" id="IPR016192">
    <property type="entry name" value="APOBEC/CMP_deaminase_Zn-bd"/>
</dbReference>
<dbReference type="eggNOG" id="COG0117">
    <property type="taxonomic scope" value="Bacteria"/>
</dbReference>
<comment type="cofactor">
    <cofactor evidence="13 16">
        <name>Zn(2+)</name>
        <dbReference type="ChEBI" id="CHEBI:29105"/>
    </cofactor>
    <text evidence="13 16">Binds 1 zinc ion.</text>
</comment>
<dbReference type="NCBIfam" id="TIGR00326">
    <property type="entry name" value="eubact_ribD"/>
    <property type="match status" value="1"/>
</dbReference>
<evidence type="ECO:0000256" key="14">
    <source>
        <dbReference type="PIRSR" id="PIRSR006769-1"/>
    </source>
</evidence>
<evidence type="ECO:0000313" key="18">
    <source>
        <dbReference type="EMBL" id="BAC24608.1"/>
    </source>
</evidence>
<comment type="catalytic activity">
    <reaction evidence="13">
        <text>5-amino-6-(5-phospho-D-ribitylamino)uracil + NADP(+) = 5-amino-6-(5-phospho-D-ribosylamino)uracil + NADPH + H(+)</text>
        <dbReference type="Rhea" id="RHEA:17845"/>
        <dbReference type="ChEBI" id="CHEBI:15378"/>
        <dbReference type="ChEBI" id="CHEBI:57783"/>
        <dbReference type="ChEBI" id="CHEBI:58349"/>
        <dbReference type="ChEBI" id="CHEBI:58421"/>
        <dbReference type="ChEBI" id="CHEBI:58453"/>
        <dbReference type="EC" id="1.1.1.193"/>
    </reaction>
</comment>
<evidence type="ECO:0000256" key="12">
    <source>
        <dbReference type="ARBA" id="ARBA00023268"/>
    </source>
</evidence>
<evidence type="ECO:0000256" key="4">
    <source>
        <dbReference type="ARBA" id="ARBA00005259"/>
    </source>
</evidence>
<evidence type="ECO:0000256" key="1">
    <source>
        <dbReference type="ARBA" id="ARBA00002151"/>
    </source>
</evidence>
<comment type="similarity">
    <text evidence="4 13">In the N-terminal section; belongs to the cytidine and deoxycytidylate deaminase family.</text>
</comment>
<dbReference type="GO" id="GO:0008835">
    <property type="term" value="F:diaminohydroxyphosphoribosylaminopyrimidine deaminase activity"/>
    <property type="evidence" value="ECO:0007669"/>
    <property type="project" value="UniProtKB-EC"/>
</dbReference>